<sequence>MKFICLLLLLATGGEYLYFNNQLDSNRRKLIVLSKENSQLKNRVKEIKKYNSLSIKFSEPLYSYGEAKSNSLLYLSPLETSPILCKMNTSAKIKLLCTAEVLDEIWYEVLLDSPKNINSRGWMKKDFIIINEVTTTSINFR</sequence>
<proteinExistence type="predicted"/>
<evidence type="ECO:0000313" key="2">
    <source>
        <dbReference type="Proteomes" id="UP000198619"/>
    </source>
</evidence>
<dbReference type="RefSeq" id="WP_090042973.1">
    <property type="nucleotide sequence ID" value="NZ_FOKI01000048.1"/>
</dbReference>
<name>A0A1I1AUV9_9CLOT</name>
<keyword evidence="2" id="KW-1185">Reference proteome</keyword>
<gene>
    <name evidence="1" type="ORF">SAMN04488528_10486</name>
</gene>
<protein>
    <recommendedName>
        <fullName evidence="3">SH3 domain-containing protein</fullName>
    </recommendedName>
</protein>
<dbReference type="OrthoDB" id="1925115at2"/>
<dbReference type="Proteomes" id="UP000198619">
    <property type="component" value="Unassembled WGS sequence"/>
</dbReference>
<evidence type="ECO:0000313" key="1">
    <source>
        <dbReference type="EMBL" id="SFB41821.1"/>
    </source>
</evidence>
<accession>A0A1I1AUV9</accession>
<reference evidence="1 2" key="1">
    <citation type="submission" date="2016-10" db="EMBL/GenBank/DDBJ databases">
        <authorList>
            <person name="de Groot N.N."/>
        </authorList>
    </citation>
    <scope>NUCLEOTIDE SEQUENCE [LARGE SCALE GENOMIC DNA]</scope>
    <source>
        <strain evidence="1 2">DSM 12271</strain>
    </source>
</reference>
<organism evidence="1 2">
    <name type="scientific">Clostridium frigidicarnis</name>
    <dbReference type="NCBI Taxonomy" id="84698"/>
    <lineage>
        <taxon>Bacteria</taxon>
        <taxon>Bacillati</taxon>
        <taxon>Bacillota</taxon>
        <taxon>Clostridia</taxon>
        <taxon>Eubacteriales</taxon>
        <taxon>Clostridiaceae</taxon>
        <taxon>Clostridium</taxon>
    </lineage>
</organism>
<dbReference type="AlphaFoldDB" id="A0A1I1AUV9"/>
<evidence type="ECO:0008006" key="3">
    <source>
        <dbReference type="Google" id="ProtNLM"/>
    </source>
</evidence>
<dbReference type="EMBL" id="FOKI01000048">
    <property type="protein sequence ID" value="SFB41821.1"/>
    <property type="molecule type" value="Genomic_DNA"/>
</dbReference>